<evidence type="ECO:0000313" key="5">
    <source>
        <dbReference type="EMBL" id="SNX68722.1"/>
    </source>
</evidence>
<organism evidence="5 6">
    <name type="scientific">Bacillus oleivorans</name>
    <dbReference type="NCBI Taxonomy" id="1448271"/>
    <lineage>
        <taxon>Bacteria</taxon>
        <taxon>Bacillati</taxon>
        <taxon>Bacillota</taxon>
        <taxon>Bacilli</taxon>
        <taxon>Bacillales</taxon>
        <taxon>Bacillaceae</taxon>
        <taxon>Bacillus</taxon>
    </lineage>
</organism>
<feature type="domain" description="GH18" evidence="4">
    <location>
        <begin position="107"/>
        <end position="421"/>
    </location>
</feature>
<accession>A0A285CME5</accession>
<dbReference type="SMART" id="SM00636">
    <property type="entry name" value="Glyco_18"/>
    <property type="match status" value="1"/>
</dbReference>
<dbReference type="Pfam" id="PF00704">
    <property type="entry name" value="Glyco_hydro_18"/>
    <property type="match status" value="1"/>
</dbReference>
<dbReference type="GO" id="GO:0008061">
    <property type="term" value="F:chitin binding"/>
    <property type="evidence" value="ECO:0007669"/>
    <property type="project" value="InterPro"/>
</dbReference>
<keyword evidence="6" id="KW-1185">Reference proteome</keyword>
<evidence type="ECO:0000256" key="2">
    <source>
        <dbReference type="ARBA" id="ARBA00023295"/>
    </source>
</evidence>
<keyword evidence="1" id="KW-0378">Hydrolase</keyword>
<dbReference type="InterPro" id="IPR018392">
    <property type="entry name" value="LysM"/>
</dbReference>
<dbReference type="InterPro" id="IPR036779">
    <property type="entry name" value="LysM_dom_sf"/>
</dbReference>
<dbReference type="PROSITE" id="PS51782">
    <property type="entry name" value="LYSM"/>
    <property type="match status" value="2"/>
</dbReference>
<dbReference type="GO" id="GO:0070492">
    <property type="term" value="F:oligosaccharide binding"/>
    <property type="evidence" value="ECO:0007669"/>
    <property type="project" value="TreeGrafter"/>
</dbReference>
<dbReference type="Proteomes" id="UP000219546">
    <property type="component" value="Unassembled WGS sequence"/>
</dbReference>
<evidence type="ECO:0000259" key="4">
    <source>
        <dbReference type="PROSITE" id="PS51910"/>
    </source>
</evidence>
<dbReference type="GO" id="GO:0012505">
    <property type="term" value="C:endomembrane system"/>
    <property type="evidence" value="ECO:0007669"/>
    <property type="project" value="TreeGrafter"/>
</dbReference>
<dbReference type="RefSeq" id="WP_097157847.1">
    <property type="nucleotide sequence ID" value="NZ_JBEPMQ010000001.1"/>
</dbReference>
<dbReference type="InterPro" id="IPR011583">
    <property type="entry name" value="Chitinase_II/V-like_cat"/>
</dbReference>
<dbReference type="PANTHER" id="PTHR46066:SF2">
    <property type="entry name" value="CHITINASE DOMAIN-CONTAINING PROTEIN 1"/>
    <property type="match status" value="1"/>
</dbReference>
<dbReference type="InterPro" id="IPR029070">
    <property type="entry name" value="Chitinase_insertion_sf"/>
</dbReference>
<dbReference type="PANTHER" id="PTHR46066">
    <property type="entry name" value="CHITINASE DOMAIN-CONTAINING PROTEIN 1 FAMILY MEMBER"/>
    <property type="match status" value="1"/>
</dbReference>
<evidence type="ECO:0000256" key="1">
    <source>
        <dbReference type="ARBA" id="ARBA00022801"/>
    </source>
</evidence>
<dbReference type="OrthoDB" id="9769314at2"/>
<evidence type="ECO:0000313" key="6">
    <source>
        <dbReference type="Proteomes" id="UP000219546"/>
    </source>
</evidence>
<feature type="domain" description="LysM" evidence="3">
    <location>
        <begin position="55"/>
        <end position="99"/>
    </location>
</feature>
<dbReference type="Gene3D" id="3.20.20.80">
    <property type="entry name" value="Glycosidases"/>
    <property type="match status" value="1"/>
</dbReference>
<dbReference type="EMBL" id="OAOP01000002">
    <property type="protein sequence ID" value="SNX68722.1"/>
    <property type="molecule type" value="Genomic_DNA"/>
</dbReference>
<dbReference type="GO" id="GO:0016798">
    <property type="term" value="F:hydrolase activity, acting on glycosyl bonds"/>
    <property type="evidence" value="ECO:0007669"/>
    <property type="project" value="UniProtKB-KW"/>
</dbReference>
<dbReference type="Gene3D" id="3.10.350.10">
    <property type="entry name" value="LysM domain"/>
    <property type="match status" value="2"/>
</dbReference>
<dbReference type="Gene3D" id="3.10.50.10">
    <property type="match status" value="1"/>
</dbReference>
<proteinExistence type="predicted"/>
<reference evidence="5 6" key="1">
    <citation type="submission" date="2017-08" db="EMBL/GenBank/DDBJ databases">
        <authorList>
            <person name="de Groot N.N."/>
        </authorList>
    </citation>
    <scope>NUCLEOTIDE SEQUENCE [LARGE SCALE GENOMIC DNA]</scope>
    <source>
        <strain evidence="5 6">JC228</strain>
    </source>
</reference>
<dbReference type="SUPFAM" id="SSF51445">
    <property type="entry name" value="(Trans)glycosidases"/>
    <property type="match status" value="1"/>
</dbReference>
<protein>
    <submittedName>
        <fullName evidence="5">Spore germination protein</fullName>
    </submittedName>
</protein>
<dbReference type="InterPro" id="IPR001223">
    <property type="entry name" value="Glyco_hydro18_cat"/>
</dbReference>
<evidence type="ECO:0000259" key="3">
    <source>
        <dbReference type="PROSITE" id="PS51782"/>
    </source>
</evidence>
<dbReference type="SUPFAM" id="SSF54106">
    <property type="entry name" value="LysM domain"/>
    <property type="match status" value="2"/>
</dbReference>
<dbReference type="CDD" id="cd02874">
    <property type="entry name" value="GH18_CFLE_spore_hydrolase"/>
    <property type="match status" value="1"/>
</dbReference>
<dbReference type="SMART" id="SM00257">
    <property type="entry name" value="LysM"/>
    <property type="match status" value="2"/>
</dbReference>
<dbReference type="InterPro" id="IPR041704">
    <property type="entry name" value="CFLE_GH18"/>
</dbReference>
<dbReference type="AlphaFoldDB" id="A0A285CME5"/>
<dbReference type="InterPro" id="IPR017853">
    <property type="entry name" value="GH"/>
</dbReference>
<sequence>MTIHVVQYGDSLWKIANQYQLPVAAIVEVNGLPSENAIIPGLALYIPDEAIVHIRPYMLKAGDNLWQLSNRFNTTIEAILQANPGIDPSQLYIGQRLLIPTPIRPQIETLGFIIPYSPEDILPTLRTLSDLLTYVAVVSYSFTGEGYAYVLLDDTAVVLESNRLGITPLLMIRNFTSEGFNPDLAGNVLANPVYRRNLIDSLLRFINEKGYGGVSLDIEFIPPARRSDFNTFLTELKAALGTRILHVNVHAKTEDLPTNRIVGAYDYHAIGEIADVVAVMTIDYGYPGGPPDPVSPLWWMAQVVRYATSLIDSRKVQVAFPLYGYDWRVIDNTTTALSVNGAQNQAIIANTIIEFDEAAASPWYRYWKGLEEHIVWFEDIRSYQEKYQLVDQYQLLGVTYWQIALPAPQNWAYLHNHFIVT</sequence>
<feature type="domain" description="LysM" evidence="3">
    <location>
        <begin position="2"/>
        <end position="46"/>
    </location>
</feature>
<name>A0A285CME5_9BACI</name>
<dbReference type="CDD" id="cd00118">
    <property type="entry name" value="LysM"/>
    <property type="match status" value="2"/>
</dbReference>
<dbReference type="PROSITE" id="PS51910">
    <property type="entry name" value="GH18_2"/>
    <property type="match status" value="1"/>
</dbReference>
<keyword evidence="2" id="KW-0326">Glycosidase</keyword>
<dbReference type="Pfam" id="PF01476">
    <property type="entry name" value="LysM"/>
    <property type="match status" value="2"/>
</dbReference>
<dbReference type="GO" id="GO:0005975">
    <property type="term" value="P:carbohydrate metabolic process"/>
    <property type="evidence" value="ECO:0007669"/>
    <property type="project" value="InterPro"/>
</dbReference>
<gene>
    <name evidence="5" type="ORF">SAMN05877753_102694</name>
</gene>